<dbReference type="PIRSF" id="PIRSF006278">
    <property type="entry name" value="ACCD_DCysDesulf"/>
    <property type="match status" value="1"/>
</dbReference>
<evidence type="ECO:0000256" key="2">
    <source>
        <dbReference type="ARBA" id="ARBA00008639"/>
    </source>
</evidence>
<feature type="domain" description="Tryptophan synthase beta chain-like PALP" evidence="6">
    <location>
        <begin position="19"/>
        <end position="329"/>
    </location>
</feature>
<name>A0AAW5JSX4_9FIRM</name>
<dbReference type="PANTHER" id="PTHR43780:SF2">
    <property type="entry name" value="1-AMINOCYCLOPROPANE-1-CARBOXYLATE DEAMINASE-RELATED"/>
    <property type="match status" value="1"/>
</dbReference>
<dbReference type="GO" id="GO:0019148">
    <property type="term" value="F:D-cysteine desulfhydrase activity"/>
    <property type="evidence" value="ECO:0007669"/>
    <property type="project" value="TreeGrafter"/>
</dbReference>
<comment type="caution">
    <text evidence="7">The sequence shown here is derived from an EMBL/GenBank/DDBJ whole genome shotgun (WGS) entry which is preliminary data.</text>
</comment>
<dbReference type="InterPro" id="IPR027278">
    <property type="entry name" value="ACCD_DCysDesulf"/>
</dbReference>
<reference evidence="7" key="1">
    <citation type="submission" date="2022-06" db="EMBL/GenBank/DDBJ databases">
        <title>Isolation of gut microbiota from human fecal samples.</title>
        <authorList>
            <person name="Pamer E.G."/>
            <person name="Barat B."/>
            <person name="Waligurski E."/>
            <person name="Medina S."/>
            <person name="Paddock L."/>
            <person name="Mostad J."/>
        </authorList>
    </citation>
    <scope>NUCLEOTIDE SEQUENCE</scope>
    <source>
        <strain evidence="7">DFI.9.91</strain>
    </source>
</reference>
<dbReference type="InterPro" id="IPR001926">
    <property type="entry name" value="TrpB-like_PALP"/>
</dbReference>
<organism evidence="7 8">
    <name type="scientific">Intestinimonas massiliensis</name>
    <name type="common">ex Afouda et al. 2020</name>
    <dbReference type="NCBI Taxonomy" id="1673721"/>
    <lineage>
        <taxon>Bacteria</taxon>
        <taxon>Bacillati</taxon>
        <taxon>Bacillota</taxon>
        <taxon>Clostridia</taxon>
        <taxon>Eubacteriales</taxon>
        <taxon>Intestinimonas</taxon>
    </lineage>
</organism>
<comment type="cofactor">
    <cofactor evidence="1">
        <name>pyridoxal 5'-phosphate</name>
        <dbReference type="ChEBI" id="CHEBI:597326"/>
    </cofactor>
</comment>
<proteinExistence type="inferred from homology"/>
<gene>
    <name evidence="7" type="ORF">NE579_09505</name>
</gene>
<evidence type="ECO:0000313" key="8">
    <source>
        <dbReference type="Proteomes" id="UP001204562"/>
    </source>
</evidence>
<dbReference type="EMBL" id="JANFYS010000018">
    <property type="protein sequence ID" value="MCQ4770698.1"/>
    <property type="molecule type" value="Genomic_DNA"/>
</dbReference>
<evidence type="ECO:0000259" key="6">
    <source>
        <dbReference type="Pfam" id="PF00291"/>
    </source>
</evidence>
<dbReference type="PANTHER" id="PTHR43780">
    <property type="entry name" value="1-AMINOCYCLOPROPANE-1-CARBOXYLATE DEAMINASE-RELATED"/>
    <property type="match status" value="1"/>
</dbReference>
<evidence type="ECO:0000313" key="7">
    <source>
        <dbReference type="EMBL" id="MCQ4770698.1"/>
    </source>
</evidence>
<sequence length="350" mass="37171">METTTQVHARLSTLPRAALGFFPTPFHRAENLSRELGIDLWIKRDDLTGMSLFGGNKVRKLEYVLGEARARGCDTVVSYGATQSNCAMQVATACRRLGMRPILYLVAIVEPAELRANLLLDYVLDAEVHLVPLNGGTEEEAEEEAVRLGRAHMARLEGEGHICCEVPMGAAQPLGSAGFIGGWAELLDQCCGQGIAPDYLFLGTGTGGTLAGLAAGRKLMGGPEIVAVNVSPKDEGYPARTAELGTRALRAIGSDETLRPEDFRTDLGYYGAGYEAPAPAATAAIRRLARTEGILVDPVYTGKALSGLIDYAEQGKIPRGSTVVFWHTGGATALFAEPEMVGPVADGRAL</sequence>
<evidence type="ECO:0000256" key="1">
    <source>
        <dbReference type="ARBA" id="ARBA00001933"/>
    </source>
</evidence>
<accession>A0AAW5JSX4</accession>
<keyword evidence="3 5" id="KW-0663">Pyridoxal phosphate</keyword>
<dbReference type="RefSeq" id="WP_256304074.1">
    <property type="nucleotide sequence ID" value="NZ_JANFYS010000018.1"/>
</dbReference>
<feature type="modified residue" description="N6-(pyridoxal phosphate)lysine" evidence="5">
    <location>
        <position position="57"/>
    </location>
</feature>
<protein>
    <submittedName>
        <fullName evidence="7">Pyridoxal-phosphate dependent enzyme</fullName>
    </submittedName>
</protein>
<feature type="active site" description="Nucleophile" evidence="4">
    <location>
        <position position="84"/>
    </location>
</feature>
<dbReference type="AlphaFoldDB" id="A0AAW5JSX4"/>
<dbReference type="Gene3D" id="3.40.50.1100">
    <property type="match status" value="2"/>
</dbReference>
<dbReference type="GO" id="GO:1901605">
    <property type="term" value="P:alpha-amino acid metabolic process"/>
    <property type="evidence" value="ECO:0007669"/>
    <property type="project" value="UniProtKB-ARBA"/>
</dbReference>
<evidence type="ECO:0000256" key="5">
    <source>
        <dbReference type="PIRSR" id="PIRSR006278-2"/>
    </source>
</evidence>
<dbReference type="SUPFAM" id="SSF53686">
    <property type="entry name" value="Tryptophan synthase beta subunit-like PLP-dependent enzymes"/>
    <property type="match status" value="1"/>
</dbReference>
<evidence type="ECO:0000256" key="4">
    <source>
        <dbReference type="PIRSR" id="PIRSR006278-1"/>
    </source>
</evidence>
<evidence type="ECO:0000256" key="3">
    <source>
        <dbReference type="ARBA" id="ARBA00022898"/>
    </source>
</evidence>
<comment type="similarity">
    <text evidence="2">Belongs to the ACC deaminase/D-cysteine desulfhydrase family.</text>
</comment>
<dbReference type="Proteomes" id="UP001204562">
    <property type="component" value="Unassembled WGS sequence"/>
</dbReference>
<dbReference type="Pfam" id="PF00291">
    <property type="entry name" value="PALP"/>
    <property type="match status" value="1"/>
</dbReference>
<dbReference type="InterPro" id="IPR036052">
    <property type="entry name" value="TrpB-like_PALP_sf"/>
</dbReference>